<keyword evidence="3" id="KW-1185">Reference proteome</keyword>
<protein>
    <submittedName>
        <fullName evidence="2">Gluconate 2-dehydrogenase subunit 3 family protein</fullName>
    </submittedName>
</protein>
<gene>
    <name evidence="2" type="ORF">KZJ38_12790</name>
</gene>
<evidence type="ECO:0000313" key="3">
    <source>
        <dbReference type="Proteomes" id="UP000826462"/>
    </source>
</evidence>
<evidence type="ECO:0000256" key="1">
    <source>
        <dbReference type="SAM" id="MobiDB-lite"/>
    </source>
</evidence>
<dbReference type="EMBL" id="CP080095">
    <property type="protein sequence ID" value="QYD67257.1"/>
    <property type="molecule type" value="Genomic_DNA"/>
</dbReference>
<dbReference type="RefSeq" id="WP_219796251.1">
    <property type="nucleotide sequence ID" value="NZ_CP080095.1"/>
</dbReference>
<proteinExistence type="predicted"/>
<dbReference type="InterPro" id="IPR027056">
    <property type="entry name" value="Gluconate_2DH_su3"/>
</dbReference>
<feature type="region of interest" description="Disordered" evidence="1">
    <location>
        <begin position="201"/>
        <end position="221"/>
    </location>
</feature>
<name>A0ABX8UIU5_9BURK</name>
<dbReference type="Proteomes" id="UP000826462">
    <property type="component" value="Chromosome 1"/>
</dbReference>
<evidence type="ECO:0000313" key="2">
    <source>
        <dbReference type="EMBL" id="QYD67257.1"/>
    </source>
</evidence>
<dbReference type="Pfam" id="PF13618">
    <property type="entry name" value="Gluconate_2-dh3"/>
    <property type="match status" value="1"/>
</dbReference>
<accession>A0ABX8UIU5</accession>
<reference evidence="2 3" key="1">
    <citation type="submission" date="2021-07" db="EMBL/GenBank/DDBJ databases">
        <title>Paraburkholderia edwinii protects Aspergillus sp. from phenazines by acting as a toxin sponge.</title>
        <authorList>
            <person name="Dahlstrom K.M."/>
            <person name="Newman D.K."/>
        </authorList>
    </citation>
    <scope>NUCLEOTIDE SEQUENCE [LARGE SCALE GENOMIC DNA]</scope>
    <source>
        <strain evidence="2 3">Pe01</strain>
    </source>
</reference>
<organism evidence="2 3">
    <name type="scientific">Paraburkholderia edwinii</name>
    <dbReference type="NCBI Taxonomy" id="2861782"/>
    <lineage>
        <taxon>Bacteria</taxon>
        <taxon>Pseudomonadati</taxon>
        <taxon>Pseudomonadota</taxon>
        <taxon>Betaproteobacteria</taxon>
        <taxon>Burkholderiales</taxon>
        <taxon>Burkholderiaceae</taxon>
        <taxon>Paraburkholderia</taxon>
    </lineage>
</organism>
<feature type="compositionally biased region" description="Basic and acidic residues" evidence="1">
    <location>
        <begin position="212"/>
        <end position="221"/>
    </location>
</feature>
<sequence length="221" mass="25261">MGKHLHAHRPLPAYPDYDVLDKRDSPSWDDATRSVIDDRIDTRDEPAWCTPDEWRTLRALCSVIIPQPRHRPAVALAALVDRKIAANRTDGYRNASLPGLQQAWRIGLAALDDESHHRYRAAFADIDEHARIGLVQAMEHGTLTREAWRNMSAKLFFKQRVLHDLCTTYYAHPSSWSDIGFGGPANPRGYVRMTVNRRDPWEAVDSTGEQAAEERETRRAR</sequence>